<proteinExistence type="predicted"/>
<reference evidence="2" key="1">
    <citation type="submission" date="2020-08" db="EMBL/GenBank/DDBJ databases">
        <title>Multicomponent nature underlies the extraordinary mechanical properties of spider dragline silk.</title>
        <authorList>
            <person name="Kono N."/>
            <person name="Nakamura H."/>
            <person name="Mori M."/>
            <person name="Yoshida Y."/>
            <person name="Ohtoshi R."/>
            <person name="Malay A.D."/>
            <person name="Moran D.A.P."/>
            <person name="Tomita M."/>
            <person name="Numata K."/>
            <person name="Arakawa K."/>
        </authorList>
    </citation>
    <scope>NUCLEOTIDE SEQUENCE</scope>
</reference>
<gene>
    <name evidence="2" type="ORF">NPIL_151291</name>
</gene>
<evidence type="ECO:0000313" key="2">
    <source>
        <dbReference type="EMBL" id="GFS98239.1"/>
    </source>
</evidence>
<accession>A0A8X6N7K4</accession>
<evidence type="ECO:0000313" key="3">
    <source>
        <dbReference type="Proteomes" id="UP000887013"/>
    </source>
</evidence>
<dbReference type="EMBL" id="BMAW01006288">
    <property type="protein sequence ID" value="GFS98239.1"/>
    <property type="molecule type" value="Genomic_DNA"/>
</dbReference>
<protein>
    <submittedName>
        <fullName evidence="2">Uncharacterized protein</fullName>
    </submittedName>
</protein>
<dbReference type="AlphaFoldDB" id="A0A8X6N7K4"/>
<comment type="caution">
    <text evidence="2">The sequence shown here is derived from an EMBL/GenBank/DDBJ whole genome shotgun (WGS) entry which is preliminary data.</text>
</comment>
<keyword evidence="3" id="KW-1185">Reference proteome</keyword>
<dbReference type="Proteomes" id="UP000887013">
    <property type="component" value="Unassembled WGS sequence"/>
</dbReference>
<name>A0A8X6N7K4_NEPPI</name>
<evidence type="ECO:0000256" key="1">
    <source>
        <dbReference type="SAM" id="MobiDB-lite"/>
    </source>
</evidence>
<organism evidence="2 3">
    <name type="scientific">Nephila pilipes</name>
    <name type="common">Giant wood spider</name>
    <name type="synonym">Nephila maculata</name>
    <dbReference type="NCBI Taxonomy" id="299642"/>
    <lineage>
        <taxon>Eukaryota</taxon>
        <taxon>Metazoa</taxon>
        <taxon>Ecdysozoa</taxon>
        <taxon>Arthropoda</taxon>
        <taxon>Chelicerata</taxon>
        <taxon>Arachnida</taxon>
        <taxon>Araneae</taxon>
        <taxon>Araneomorphae</taxon>
        <taxon>Entelegynae</taxon>
        <taxon>Araneoidea</taxon>
        <taxon>Nephilidae</taxon>
        <taxon>Nephila</taxon>
    </lineage>
</organism>
<feature type="region of interest" description="Disordered" evidence="1">
    <location>
        <begin position="1"/>
        <end position="21"/>
    </location>
</feature>
<sequence length="73" mass="8272">MDSEYDNLRSRNVLSQTPPELHAFHSEPTLMKLSEAKASEKLKAINSISHNEILLRIWASGLQQHSYVEINGP</sequence>